<keyword evidence="1 2" id="KW-0238">DNA-binding</keyword>
<dbReference type="OrthoDB" id="5954824at2759"/>
<feature type="region of interest" description="Disordered" evidence="3">
    <location>
        <begin position="1"/>
        <end position="73"/>
    </location>
</feature>
<dbReference type="InterPro" id="IPR001766">
    <property type="entry name" value="Fork_head_dom"/>
</dbReference>
<dbReference type="Proteomes" id="UP000054270">
    <property type="component" value="Unassembled WGS sequence"/>
</dbReference>
<dbReference type="InterPro" id="IPR036390">
    <property type="entry name" value="WH_DNA-bd_sf"/>
</dbReference>
<dbReference type="STRING" id="945553.A0A0D2MM58"/>
<dbReference type="PANTHER" id="PTHR11829">
    <property type="entry name" value="FORKHEAD BOX PROTEIN"/>
    <property type="match status" value="1"/>
</dbReference>
<feature type="domain" description="Fork-head" evidence="4">
    <location>
        <begin position="82"/>
        <end position="153"/>
    </location>
</feature>
<feature type="compositionally biased region" description="Polar residues" evidence="3">
    <location>
        <begin position="17"/>
        <end position="39"/>
    </location>
</feature>
<keyword evidence="6" id="KW-1185">Reference proteome</keyword>
<gene>
    <name evidence="5" type="ORF">HYPSUDRAFT_135145</name>
</gene>
<dbReference type="Pfam" id="PF00250">
    <property type="entry name" value="Forkhead"/>
    <property type="match status" value="1"/>
</dbReference>
<protein>
    <recommendedName>
        <fullName evidence="4">Fork-head domain-containing protein</fullName>
    </recommendedName>
</protein>
<keyword evidence="2" id="KW-0539">Nucleus</keyword>
<feature type="DNA-binding region" description="Fork-head" evidence="2">
    <location>
        <begin position="82"/>
        <end position="153"/>
    </location>
</feature>
<dbReference type="PRINTS" id="PR00053">
    <property type="entry name" value="FORKHEAD"/>
</dbReference>
<dbReference type="InterPro" id="IPR036388">
    <property type="entry name" value="WH-like_DNA-bd_sf"/>
</dbReference>
<comment type="subcellular location">
    <subcellularLocation>
        <location evidence="2">Nucleus</location>
    </subcellularLocation>
</comment>
<dbReference type="PROSITE" id="PS50039">
    <property type="entry name" value="FORK_HEAD_3"/>
    <property type="match status" value="1"/>
</dbReference>
<reference evidence="6" key="1">
    <citation type="submission" date="2014-04" db="EMBL/GenBank/DDBJ databases">
        <title>Evolutionary Origins and Diversification of the Mycorrhizal Mutualists.</title>
        <authorList>
            <consortium name="DOE Joint Genome Institute"/>
            <consortium name="Mycorrhizal Genomics Consortium"/>
            <person name="Kohler A."/>
            <person name="Kuo A."/>
            <person name="Nagy L.G."/>
            <person name="Floudas D."/>
            <person name="Copeland A."/>
            <person name="Barry K.W."/>
            <person name="Cichocki N."/>
            <person name="Veneault-Fourrey C."/>
            <person name="LaButti K."/>
            <person name="Lindquist E.A."/>
            <person name="Lipzen A."/>
            <person name="Lundell T."/>
            <person name="Morin E."/>
            <person name="Murat C."/>
            <person name="Riley R."/>
            <person name="Ohm R."/>
            <person name="Sun H."/>
            <person name="Tunlid A."/>
            <person name="Henrissat B."/>
            <person name="Grigoriev I.V."/>
            <person name="Hibbett D.S."/>
            <person name="Martin F."/>
        </authorList>
    </citation>
    <scope>NUCLEOTIDE SEQUENCE [LARGE SCALE GENOMIC DNA]</scope>
    <source>
        <strain evidence="6">FD-334 SS-4</strain>
    </source>
</reference>
<feature type="non-terminal residue" evidence="5">
    <location>
        <position position="153"/>
    </location>
</feature>
<dbReference type="AlphaFoldDB" id="A0A0D2MM58"/>
<evidence type="ECO:0000256" key="1">
    <source>
        <dbReference type="ARBA" id="ARBA00023125"/>
    </source>
</evidence>
<name>A0A0D2MM58_HYPSF</name>
<dbReference type="GO" id="GO:0000981">
    <property type="term" value="F:DNA-binding transcription factor activity, RNA polymerase II-specific"/>
    <property type="evidence" value="ECO:0007669"/>
    <property type="project" value="TreeGrafter"/>
</dbReference>
<sequence>MEQYINYHQPHHHIDDSTVQSTPSPATSSEYGHQTSDNTEPSDEETEDYLRRTLSIPPPTPLNLLSLPDEPHGTKTPKISDLIKLAIWGSPGHKLTLRQIYTAIEDRYPSYKAATDKPWQRSIRHNLSLKAMFIRMERPVSHPGKGYYWKLNI</sequence>
<evidence type="ECO:0000256" key="3">
    <source>
        <dbReference type="SAM" id="MobiDB-lite"/>
    </source>
</evidence>
<dbReference type="CDD" id="cd00059">
    <property type="entry name" value="FH_FOX"/>
    <property type="match status" value="1"/>
</dbReference>
<dbReference type="SUPFAM" id="SSF46785">
    <property type="entry name" value="Winged helix' DNA-binding domain"/>
    <property type="match status" value="1"/>
</dbReference>
<evidence type="ECO:0000313" key="6">
    <source>
        <dbReference type="Proteomes" id="UP000054270"/>
    </source>
</evidence>
<dbReference type="PANTHER" id="PTHR11829:SF343">
    <property type="entry name" value="FORK-HEAD DOMAIN-CONTAINING PROTEIN"/>
    <property type="match status" value="1"/>
</dbReference>
<dbReference type="InterPro" id="IPR050211">
    <property type="entry name" value="FOX_domain-containing"/>
</dbReference>
<evidence type="ECO:0000256" key="2">
    <source>
        <dbReference type="PROSITE-ProRule" id="PRU00089"/>
    </source>
</evidence>
<accession>A0A0D2MM58</accession>
<dbReference type="EMBL" id="KN817533">
    <property type="protein sequence ID" value="KJA25028.1"/>
    <property type="molecule type" value="Genomic_DNA"/>
</dbReference>
<proteinExistence type="predicted"/>
<evidence type="ECO:0000259" key="4">
    <source>
        <dbReference type="PROSITE" id="PS50039"/>
    </source>
</evidence>
<organism evidence="5 6">
    <name type="scientific">Hypholoma sublateritium (strain FD-334 SS-4)</name>
    <dbReference type="NCBI Taxonomy" id="945553"/>
    <lineage>
        <taxon>Eukaryota</taxon>
        <taxon>Fungi</taxon>
        <taxon>Dikarya</taxon>
        <taxon>Basidiomycota</taxon>
        <taxon>Agaricomycotina</taxon>
        <taxon>Agaricomycetes</taxon>
        <taxon>Agaricomycetidae</taxon>
        <taxon>Agaricales</taxon>
        <taxon>Agaricineae</taxon>
        <taxon>Strophariaceae</taxon>
        <taxon>Hypholoma</taxon>
    </lineage>
</organism>
<dbReference type="OMA" id="KAMFIRM"/>
<dbReference type="Gene3D" id="1.10.10.10">
    <property type="entry name" value="Winged helix-like DNA-binding domain superfamily/Winged helix DNA-binding domain"/>
    <property type="match status" value="1"/>
</dbReference>
<evidence type="ECO:0000313" key="5">
    <source>
        <dbReference type="EMBL" id="KJA25028.1"/>
    </source>
</evidence>
<dbReference type="GO" id="GO:0000978">
    <property type="term" value="F:RNA polymerase II cis-regulatory region sequence-specific DNA binding"/>
    <property type="evidence" value="ECO:0007669"/>
    <property type="project" value="TreeGrafter"/>
</dbReference>
<dbReference type="SMART" id="SM00339">
    <property type="entry name" value="FH"/>
    <property type="match status" value="1"/>
</dbReference>
<dbReference type="GO" id="GO:0005634">
    <property type="term" value="C:nucleus"/>
    <property type="evidence" value="ECO:0007669"/>
    <property type="project" value="UniProtKB-SubCell"/>
</dbReference>